<reference evidence="2" key="1">
    <citation type="submission" date="2023-01" db="EMBL/GenBank/DDBJ databases">
        <title>Genome assembly of the deep-sea coral Lophelia pertusa.</title>
        <authorList>
            <person name="Herrera S."/>
            <person name="Cordes E."/>
        </authorList>
    </citation>
    <scope>NUCLEOTIDE SEQUENCE</scope>
    <source>
        <strain evidence="2">USNM1676648</strain>
        <tissue evidence="2">Polyp</tissue>
    </source>
</reference>
<dbReference type="Gene3D" id="3.40.33.10">
    <property type="entry name" value="CAP"/>
    <property type="match status" value="1"/>
</dbReference>
<evidence type="ECO:0000259" key="1">
    <source>
        <dbReference type="Pfam" id="PF00188"/>
    </source>
</evidence>
<keyword evidence="3" id="KW-1185">Reference proteome</keyword>
<dbReference type="EMBL" id="MU826827">
    <property type="protein sequence ID" value="KAJ7374909.1"/>
    <property type="molecule type" value="Genomic_DNA"/>
</dbReference>
<protein>
    <recommendedName>
        <fullName evidence="1">SCP domain-containing protein</fullName>
    </recommendedName>
</protein>
<comment type="caution">
    <text evidence="2">The sequence shown here is derived from an EMBL/GenBank/DDBJ whole genome shotgun (WGS) entry which is preliminary data.</text>
</comment>
<evidence type="ECO:0000313" key="3">
    <source>
        <dbReference type="Proteomes" id="UP001163046"/>
    </source>
</evidence>
<dbReference type="Proteomes" id="UP001163046">
    <property type="component" value="Unassembled WGS sequence"/>
</dbReference>
<dbReference type="Pfam" id="PF00188">
    <property type="entry name" value="CAP"/>
    <property type="match status" value="1"/>
</dbReference>
<proteinExistence type="predicted"/>
<dbReference type="OrthoDB" id="337038at2759"/>
<dbReference type="SUPFAM" id="SSF55797">
    <property type="entry name" value="PR-1-like"/>
    <property type="match status" value="1"/>
</dbReference>
<evidence type="ECO:0000313" key="2">
    <source>
        <dbReference type="EMBL" id="KAJ7374909.1"/>
    </source>
</evidence>
<accession>A0A9X0CVI0</accession>
<feature type="domain" description="SCP" evidence="1">
    <location>
        <begin position="15"/>
        <end position="85"/>
    </location>
</feature>
<gene>
    <name evidence="2" type="ORF">OS493_005267</name>
</gene>
<name>A0A9X0CVI0_9CNID</name>
<dbReference type="AlphaFoldDB" id="A0A9X0CVI0"/>
<dbReference type="InterPro" id="IPR014044">
    <property type="entry name" value="CAP_dom"/>
</dbReference>
<sequence length="86" mass="9770">MQSDKEFEDEAVVTTNAFRKIHRALPMKINTELNREAKKYAEKIASMGSLQHDYDAVKHLDEGENLAMGCRQYGAPLTAKEAITNW</sequence>
<dbReference type="InterPro" id="IPR035940">
    <property type="entry name" value="CAP_sf"/>
</dbReference>
<organism evidence="2 3">
    <name type="scientific">Desmophyllum pertusum</name>
    <dbReference type="NCBI Taxonomy" id="174260"/>
    <lineage>
        <taxon>Eukaryota</taxon>
        <taxon>Metazoa</taxon>
        <taxon>Cnidaria</taxon>
        <taxon>Anthozoa</taxon>
        <taxon>Hexacorallia</taxon>
        <taxon>Scleractinia</taxon>
        <taxon>Caryophylliina</taxon>
        <taxon>Caryophylliidae</taxon>
        <taxon>Desmophyllum</taxon>
    </lineage>
</organism>